<dbReference type="Gene3D" id="2.20.25.10">
    <property type="match status" value="1"/>
</dbReference>
<evidence type="ECO:0000256" key="4">
    <source>
        <dbReference type="ARBA" id="ARBA00022771"/>
    </source>
</evidence>
<dbReference type="GO" id="GO:0006351">
    <property type="term" value="P:DNA-templated transcription"/>
    <property type="evidence" value="ECO:0007669"/>
    <property type="project" value="InterPro"/>
</dbReference>
<dbReference type="Proteomes" id="UP001214638">
    <property type="component" value="Unassembled WGS sequence"/>
</dbReference>
<feature type="binding site" evidence="8">
    <location>
        <position position="102"/>
    </location>
    <ligand>
        <name>Zn(2+)</name>
        <dbReference type="ChEBI" id="CHEBI:29105"/>
        <label>2</label>
    </ligand>
</feature>
<comment type="function">
    <text evidence="7">DNA-dependent RNA polymerase catalyzes the transcription of DNA into RNA using the four ribonucleoside triphosphates as substrates.</text>
</comment>
<feature type="binding site" evidence="8">
    <location>
        <position position="5"/>
    </location>
    <ligand>
        <name>Zn(2+)</name>
        <dbReference type="ChEBI" id="CHEBI:29105"/>
        <label>1</label>
    </ligand>
</feature>
<dbReference type="GO" id="GO:0000428">
    <property type="term" value="C:DNA-directed RNA polymerase complex"/>
    <property type="evidence" value="ECO:0007669"/>
    <property type="project" value="UniProtKB-KW"/>
</dbReference>
<dbReference type="PANTHER" id="PTHR11239:SF12">
    <property type="entry name" value="DNA-DIRECTED RNA POLYMERASE III SUBUNIT RPC10"/>
    <property type="match status" value="1"/>
</dbReference>
<dbReference type="GO" id="GO:0005634">
    <property type="term" value="C:nucleus"/>
    <property type="evidence" value="ECO:0007669"/>
    <property type="project" value="UniProtKB-SubCell"/>
</dbReference>
<comment type="caution">
    <text evidence="11">The sequence shown here is derived from an EMBL/GenBank/DDBJ whole genome shotgun (WGS) entry which is preliminary data.</text>
</comment>
<evidence type="ECO:0000256" key="9">
    <source>
        <dbReference type="PIRSR" id="PIRSR005586-2"/>
    </source>
</evidence>
<dbReference type="PROSITE" id="PS51133">
    <property type="entry name" value="ZF_TFIIS_2"/>
    <property type="match status" value="1"/>
</dbReference>
<dbReference type="SMART" id="SM00440">
    <property type="entry name" value="ZnF_C2C2"/>
    <property type="match status" value="1"/>
</dbReference>
<reference evidence="11" key="1">
    <citation type="journal article" date="2023" name="Nat. Microbiol.">
        <title>Babesia duncani multi-omics identifies virulence factors and drug targets.</title>
        <authorList>
            <person name="Singh P."/>
            <person name="Lonardi S."/>
            <person name="Liang Q."/>
            <person name="Vydyam P."/>
            <person name="Khabirova E."/>
            <person name="Fang T."/>
            <person name="Gihaz S."/>
            <person name="Thekkiniath J."/>
            <person name="Munshi M."/>
            <person name="Abel S."/>
            <person name="Ciampossin L."/>
            <person name="Batugedara G."/>
            <person name="Gupta M."/>
            <person name="Lu X.M."/>
            <person name="Lenz T."/>
            <person name="Chakravarty S."/>
            <person name="Cornillot E."/>
            <person name="Hu Y."/>
            <person name="Ma W."/>
            <person name="Gonzalez L.M."/>
            <person name="Sanchez S."/>
            <person name="Estrada K."/>
            <person name="Sanchez-Flores A."/>
            <person name="Montero E."/>
            <person name="Harb O.S."/>
            <person name="Le Roch K.G."/>
            <person name="Mamoun C.B."/>
        </authorList>
    </citation>
    <scope>NUCLEOTIDE SEQUENCE</scope>
    <source>
        <strain evidence="11">WA1</strain>
    </source>
</reference>
<feature type="binding site" evidence="8">
    <location>
        <position position="74"/>
    </location>
    <ligand>
        <name>Zn(2+)</name>
        <dbReference type="ChEBI" id="CHEBI:29105"/>
        <label>2</label>
    </ligand>
</feature>
<evidence type="ECO:0000256" key="3">
    <source>
        <dbReference type="ARBA" id="ARBA00022723"/>
    </source>
</evidence>
<dbReference type="GeneID" id="94335783"/>
<gene>
    <name evidence="11" type="ORF">BdWA1_001485</name>
</gene>
<keyword evidence="4 9" id="KW-0863">Zinc-finger</keyword>
<evidence type="ECO:0000256" key="5">
    <source>
        <dbReference type="ARBA" id="ARBA00022833"/>
    </source>
</evidence>
<accession>A0AAD9PP52</accession>
<dbReference type="KEGG" id="bdw:94335783"/>
<feature type="binding site" evidence="8">
    <location>
        <position position="26"/>
    </location>
    <ligand>
        <name>Zn(2+)</name>
        <dbReference type="ChEBI" id="CHEBI:29105"/>
        <label>1</label>
    </ligand>
</feature>
<evidence type="ECO:0000256" key="8">
    <source>
        <dbReference type="PIRSR" id="PIRSR005586-1"/>
    </source>
</evidence>
<dbReference type="CDD" id="cd10509">
    <property type="entry name" value="Zn-ribbon_RPC11"/>
    <property type="match status" value="1"/>
</dbReference>
<keyword evidence="12" id="KW-1185">Reference proteome</keyword>
<feature type="binding site" evidence="8">
    <location>
        <position position="99"/>
    </location>
    <ligand>
        <name>Zn(2+)</name>
        <dbReference type="ChEBI" id="CHEBI:29105"/>
        <label>2</label>
    </ligand>
</feature>
<dbReference type="PANTHER" id="PTHR11239">
    <property type="entry name" value="DNA-DIRECTED RNA POLYMERASE"/>
    <property type="match status" value="1"/>
</dbReference>
<comment type="similarity">
    <text evidence="7">Belongs to the archaeal rpoM/eukaryotic RPA12/RPB9/RPC11 RNA polymerase family.</text>
</comment>
<keyword evidence="3 8" id="KW-0479">Metal-binding</keyword>
<keyword evidence="5 8" id="KW-0862">Zinc</keyword>
<dbReference type="RefSeq" id="XP_067805312.1">
    <property type="nucleotide sequence ID" value="XM_067946521.1"/>
</dbReference>
<feature type="zinc finger region" description="C4-type" evidence="9">
    <location>
        <begin position="5"/>
        <end position="29"/>
    </location>
</feature>
<feature type="domain" description="TFIIS-type" evidence="10">
    <location>
        <begin position="67"/>
        <end position="107"/>
    </location>
</feature>
<evidence type="ECO:0000256" key="7">
    <source>
        <dbReference type="PIRNR" id="PIRNR005586"/>
    </source>
</evidence>
<protein>
    <recommendedName>
        <fullName evidence="7">DNA-directed RNA polymerase subunit</fullName>
    </recommendedName>
</protein>
<dbReference type="InterPro" id="IPR012164">
    <property type="entry name" value="Rpa12/Rpb9/Rpc10/TFS"/>
</dbReference>
<evidence type="ECO:0000313" key="11">
    <source>
        <dbReference type="EMBL" id="KAK2198470.1"/>
    </source>
</evidence>
<sequence length="108" mass="12334">MALFCPLCHCILYIESREPGKTTFVCLGCNYSWVSNFTFYKSTTYSITRPESVSLSSGNEFEHAPKISAICPECHNGEAYFMSLQTRSADEPMTQFFACTKCLNRWKE</sequence>
<dbReference type="GO" id="GO:0003899">
    <property type="term" value="F:DNA-directed RNA polymerase activity"/>
    <property type="evidence" value="ECO:0007669"/>
    <property type="project" value="InterPro"/>
</dbReference>
<feature type="binding site" evidence="8">
    <location>
        <position position="8"/>
    </location>
    <ligand>
        <name>Zn(2+)</name>
        <dbReference type="ChEBI" id="CHEBI:29105"/>
        <label>1</label>
    </ligand>
</feature>
<dbReference type="SUPFAM" id="SSF57783">
    <property type="entry name" value="Zinc beta-ribbon"/>
    <property type="match status" value="1"/>
</dbReference>
<evidence type="ECO:0000256" key="2">
    <source>
        <dbReference type="ARBA" id="ARBA00022478"/>
    </source>
</evidence>
<dbReference type="InterPro" id="IPR034014">
    <property type="entry name" value="Zn_ribbon_RPC11_C"/>
</dbReference>
<dbReference type="GO" id="GO:0003676">
    <property type="term" value="F:nucleic acid binding"/>
    <property type="evidence" value="ECO:0007669"/>
    <property type="project" value="InterPro"/>
</dbReference>
<keyword evidence="6 7" id="KW-0539">Nucleus</keyword>
<keyword evidence="2 7" id="KW-0240">DNA-directed RNA polymerase</keyword>
<feature type="binding site" evidence="8">
    <location>
        <position position="71"/>
    </location>
    <ligand>
        <name>Zn(2+)</name>
        <dbReference type="ChEBI" id="CHEBI:29105"/>
        <label>2</label>
    </ligand>
</feature>
<evidence type="ECO:0000256" key="6">
    <source>
        <dbReference type="ARBA" id="ARBA00023242"/>
    </source>
</evidence>
<evidence type="ECO:0000313" key="12">
    <source>
        <dbReference type="Proteomes" id="UP001214638"/>
    </source>
</evidence>
<evidence type="ECO:0000256" key="1">
    <source>
        <dbReference type="ARBA" id="ARBA00004123"/>
    </source>
</evidence>
<dbReference type="PIRSF" id="PIRSF005586">
    <property type="entry name" value="RNApol_RpoM"/>
    <property type="match status" value="1"/>
</dbReference>
<organism evidence="11 12">
    <name type="scientific">Babesia duncani</name>
    <dbReference type="NCBI Taxonomy" id="323732"/>
    <lineage>
        <taxon>Eukaryota</taxon>
        <taxon>Sar</taxon>
        <taxon>Alveolata</taxon>
        <taxon>Apicomplexa</taxon>
        <taxon>Aconoidasida</taxon>
        <taxon>Piroplasmida</taxon>
        <taxon>Babesiidae</taxon>
        <taxon>Babesia</taxon>
    </lineage>
</organism>
<dbReference type="EMBL" id="JALLKP010000001">
    <property type="protein sequence ID" value="KAK2198470.1"/>
    <property type="molecule type" value="Genomic_DNA"/>
</dbReference>
<dbReference type="AlphaFoldDB" id="A0AAD9PP52"/>
<name>A0AAD9PP52_9APIC</name>
<feature type="binding site" evidence="8">
    <location>
        <position position="29"/>
    </location>
    <ligand>
        <name>Zn(2+)</name>
        <dbReference type="ChEBI" id="CHEBI:29105"/>
        <label>1</label>
    </ligand>
</feature>
<comment type="subcellular location">
    <subcellularLocation>
        <location evidence="1 7">Nucleus</location>
    </subcellularLocation>
</comment>
<keyword evidence="7" id="KW-0804">Transcription</keyword>
<dbReference type="Pfam" id="PF01096">
    <property type="entry name" value="Zn_ribbon_TFIIS"/>
    <property type="match status" value="1"/>
</dbReference>
<evidence type="ECO:0000259" key="10">
    <source>
        <dbReference type="PROSITE" id="PS51133"/>
    </source>
</evidence>
<dbReference type="InterPro" id="IPR001222">
    <property type="entry name" value="Znf_TFIIS"/>
</dbReference>
<dbReference type="PROSITE" id="PS00466">
    <property type="entry name" value="ZF_TFIIS_1"/>
    <property type="match status" value="1"/>
</dbReference>
<proteinExistence type="inferred from homology"/>
<dbReference type="GO" id="GO:0008270">
    <property type="term" value="F:zinc ion binding"/>
    <property type="evidence" value="ECO:0007669"/>
    <property type="project" value="UniProtKB-KW"/>
</dbReference>